<evidence type="ECO:0000313" key="3">
    <source>
        <dbReference type="Proteomes" id="UP000509510"/>
    </source>
</evidence>
<evidence type="ECO:0000313" key="2">
    <source>
        <dbReference type="EMBL" id="QKX61649.1"/>
    </source>
</evidence>
<dbReference type="InterPro" id="IPR046366">
    <property type="entry name" value="MPAB"/>
</dbReference>
<dbReference type="OrthoDB" id="545169at2759"/>
<dbReference type="Proteomes" id="UP000509510">
    <property type="component" value="Chromosome V"/>
</dbReference>
<dbReference type="AlphaFoldDB" id="A0A7H8R5J3"/>
<gene>
    <name evidence="2" type="ORF">TRUGW13939_08801</name>
</gene>
<keyword evidence="3" id="KW-1185">Reference proteome</keyword>
<dbReference type="EMBL" id="CP055902">
    <property type="protein sequence ID" value="QKX61649.1"/>
    <property type="molecule type" value="Genomic_DNA"/>
</dbReference>
<reference evidence="3" key="1">
    <citation type="submission" date="2020-06" db="EMBL/GenBank/DDBJ databases">
        <title>A chromosome-scale genome assembly of Talaromyces rugulosus W13939.</title>
        <authorList>
            <person name="Wang B."/>
            <person name="Guo L."/>
            <person name="Ye K."/>
            <person name="Wang L."/>
        </authorList>
    </citation>
    <scope>NUCLEOTIDE SEQUENCE [LARGE SCALE GENOMIC DNA]</scope>
    <source>
        <strain evidence="3">W13939</strain>
    </source>
</reference>
<dbReference type="KEGG" id="trg:TRUGW13939_08801"/>
<dbReference type="GeneID" id="55996289"/>
<proteinExistence type="predicted"/>
<sequence>MYASHILFTSICVAYVVLIRRLRFRRAAHHARLVADSSNLDNEEMPLPVAQEIYDSLMHAEFPFWIWKGIEMGLFRTYAIPTISAQLAKTSRLLPPKLPRRYVETQVLFLEFTLRKWGTVPWLQAMARTRAIHAGYRESGAVREEDMLYTLAALATTPVLLVEKLEWRSLSDVELAAIGTLYRAIADALEIDYSLYLASWTPGEQRTSIVGLDFYHALHRWQVRHEIRHMVYMPQNELLCEAAVDMLLWAIPGKPLKRFVTTALTSVMDDLLREAVGFPPTPFWIAHTTYAVLDIRKFCLRYLCPPRPDFLKIQWCDSDPSSIQCAFAVDKSFCRHGRPDKEFAGSCRTDPPRTGMTTYVAAPFFVKPTFRNRWLSPKAWWWWALRLPIPGDKPVVHKAGGYTIPDLGPRGLGCMDAAQEKEEAKVETVGLAKGWW</sequence>
<dbReference type="GO" id="GO:0016491">
    <property type="term" value="F:oxidoreductase activity"/>
    <property type="evidence" value="ECO:0007669"/>
    <property type="project" value="InterPro"/>
</dbReference>
<dbReference type="Pfam" id="PF09995">
    <property type="entry name" value="MPAB_Lcp_cat"/>
    <property type="match status" value="1"/>
</dbReference>
<accession>A0A7H8R5J3</accession>
<organism evidence="2 3">
    <name type="scientific">Talaromyces rugulosus</name>
    <name type="common">Penicillium rugulosum</name>
    <dbReference type="NCBI Taxonomy" id="121627"/>
    <lineage>
        <taxon>Eukaryota</taxon>
        <taxon>Fungi</taxon>
        <taxon>Dikarya</taxon>
        <taxon>Ascomycota</taxon>
        <taxon>Pezizomycotina</taxon>
        <taxon>Eurotiomycetes</taxon>
        <taxon>Eurotiomycetidae</taxon>
        <taxon>Eurotiales</taxon>
        <taxon>Trichocomaceae</taxon>
        <taxon>Talaromyces</taxon>
        <taxon>Talaromyces sect. Islandici</taxon>
    </lineage>
</organism>
<dbReference type="PANTHER" id="PTHR36124">
    <property type="match status" value="1"/>
</dbReference>
<dbReference type="PANTHER" id="PTHR36124:SF1">
    <property type="entry name" value="ER-BOUND OXYGENASE MPAB_MPAB'_RUBBER OXYGENASE CATALYTIC DOMAIN-CONTAINING PROTEIN"/>
    <property type="match status" value="1"/>
</dbReference>
<dbReference type="RefSeq" id="XP_035347823.1">
    <property type="nucleotide sequence ID" value="XM_035491930.1"/>
</dbReference>
<dbReference type="InterPro" id="IPR018713">
    <property type="entry name" value="MPAB/Lcp_cat_dom"/>
</dbReference>
<protein>
    <recommendedName>
        <fullName evidence="1">ER-bound oxygenase mpaB/mpaB'/Rubber oxygenase catalytic domain-containing protein</fullName>
    </recommendedName>
</protein>
<name>A0A7H8R5J3_TALRU</name>
<evidence type="ECO:0000259" key="1">
    <source>
        <dbReference type="Pfam" id="PF09995"/>
    </source>
</evidence>
<feature type="domain" description="ER-bound oxygenase mpaB/mpaB'/Rubber oxygenase catalytic" evidence="1">
    <location>
        <begin position="79"/>
        <end position="286"/>
    </location>
</feature>